<feature type="compositionally biased region" description="Basic and acidic residues" evidence="1">
    <location>
        <begin position="456"/>
        <end position="473"/>
    </location>
</feature>
<dbReference type="Proteomes" id="UP001206925">
    <property type="component" value="Unassembled WGS sequence"/>
</dbReference>
<sequence>MGKRMRLQSSKLSLQNNSNSGCVNKILDALSHRHQLQNVLKGLPNTRHGSGKQIIDGGSSEATASTSQPPEVPKKNKPPKINEQESAETRSKRFRIRSLISKEMAKRRGKNQWRRSSSTHSPKKKDNFNTNCQSPTTTKKKIKFDICAAMLTVSYLRQQAADRIPDEKPAQIESRNVGLIKCLSFPLLAANTKTSDFELQELKHKLRDVKDIQTTKDKFILPMNRWTGSPKPMLTRPASFRTTAASSSRTDQKKQAAHQSKSLKQKMGLVIKVDGRKEKRRILMDAVFHKVPYGGRKSSKETKKIGPIKLKSSKNSSADKTHLKRTSSTSEAMSKYRKLLSQTSMTTRDEKLMQRHSTDHKPRLFVAGNRKTLKRMRSLPNISPYDFMPNQEFPVKPDIHLNTRYDDQISTDRFVYPERRIVPGKQETKLDENMRLGTYNHQEKTNQQSDQSEAAFKSEAKNETSSTEKDEAIQENLNHKSQEQNDNQRHVVDEDNGVDLNSSNHQEEPRVAIQVENDKSFSEILGMFKKVSDEKLSHANESSDVVPKQVAKNTAVGQRVPQNVEVHNVEDTSPSTSGYKVDENLRVEKEDSSFGSSSLIDIPNSRLEDENKRPIMDMTAADETANNGFLHLDLESVKDNAEFQYVKQVLEKSGFLKNALLGEWYSSYQPIDPMLFEEIETSFLQTKLLDELDLMKDEEVVQKIINDHHLLLFDLINEALLEIHNRTYTYCPHPLTYRSKMRPMPVGCRVLEQVWDFVNMYLSLKPELQTSLDDVVSHDLAKGSGWMNLQADAEFVGIELEELLVDDLLDELVFDDLLM</sequence>
<evidence type="ECO:0000256" key="1">
    <source>
        <dbReference type="SAM" id="MobiDB-lite"/>
    </source>
</evidence>
<protein>
    <recommendedName>
        <fullName evidence="2">DUF4378 domain-containing protein</fullName>
    </recommendedName>
</protein>
<evidence type="ECO:0000259" key="2">
    <source>
        <dbReference type="Pfam" id="PF14309"/>
    </source>
</evidence>
<dbReference type="Pfam" id="PF14309">
    <property type="entry name" value="DUF4378"/>
    <property type="match status" value="1"/>
</dbReference>
<dbReference type="InterPro" id="IPR044257">
    <property type="entry name" value="TRM32-like"/>
</dbReference>
<dbReference type="PANTHER" id="PTHR47071:SF9">
    <property type="entry name" value="TRM32-LIKE PROTEIN (DUF3741)"/>
    <property type="match status" value="1"/>
</dbReference>
<reference evidence="3" key="1">
    <citation type="submission" date="2022-06" db="EMBL/GenBank/DDBJ databases">
        <title>Uncovering the hologenomic basis of an extraordinary plant invasion.</title>
        <authorList>
            <person name="Bieker V.C."/>
            <person name="Martin M.D."/>
            <person name="Gilbert T."/>
            <person name="Hodgins K."/>
            <person name="Battlay P."/>
            <person name="Petersen B."/>
            <person name="Wilson J."/>
        </authorList>
    </citation>
    <scope>NUCLEOTIDE SEQUENCE</scope>
    <source>
        <strain evidence="3">AA19_3_7</strain>
        <tissue evidence="3">Leaf</tissue>
    </source>
</reference>
<accession>A0AAD5CQZ9</accession>
<feature type="compositionally biased region" description="Low complexity" evidence="1">
    <location>
        <begin position="235"/>
        <end position="249"/>
    </location>
</feature>
<keyword evidence="4" id="KW-1185">Reference proteome</keyword>
<comment type="caution">
    <text evidence="3">The sequence shown here is derived from an EMBL/GenBank/DDBJ whole genome shotgun (WGS) entry which is preliminary data.</text>
</comment>
<evidence type="ECO:0000313" key="3">
    <source>
        <dbReference type="EMBL" id="KAI7746513.1"/>
    </source>
</evidence>
<evidence type="ECO:0000313" key="4">
    <source>
        <dbReference type="Proteomes" id="UP001206925"/>
    </source>
</evidence>
<feature type="domain" description="DUF4378" evidence="2">
    <location>
        <begin position="642"/>
        <end position="811"/>
    </location>
</feature>
<name>A0AAD5CQZ9_AMBAR</name>
<gene>
    <name evidence="3" type="ORF">M8C21_026251</name>
</gene>
<feature type="region of interest" description="Disordered" evidence="1">
    <location>
        <begin position="223"/>
        <end position="263"/>
    </location>
</feature>
<dbReference type="EMBL" id="JAMZMK010006958">
    <property type="protein sequence ID" value="KAI7746513.1"/>
    <property type="molecule type" value="Genomic_DNA"/>
</dbReference>
<feature type="region of interest" description="Disordered" evidence="1">
    <location>
        <begin position="42"/>
        <end position="135"/>
    </location>
</feature>
<dbReference type="PANTHER" id="PTHR47071">
    <property type="entry name" value="PROTEIN TRM32"/>
    <property type="match status" value="1"/>
</dbReference>
<dbReference type="InterPro" id="IPR025486">
    <property type="entry name" value="DUF4378"/>
</dbReference>
<feature type="compositionally biased region" description="Basic and acidic residues" evidence="1">
    <location>
        <begin position="80"/>
        <end position="91"/>
    </location>
</feature>
<proteinExistence type="predicted"/>
<organism evidence="3 4">
    <name type="scientific">Ambrosia artemisiifolia</name>
    <name type="common">Common ragweed</name>
    <dbReference type="NCBI Taxonomy" id="4212"/>
    <lineage>
        <taxon>Eukaryota</taxon>
        <taxon>Viridiplantae</taxon>
        <taxon>Streptophyta</taxon>
        <taxon>Embryophyta</taxon>
        <taxon>Tracheophyta</taxon>
        <taxon>Spermatophyta</taxon>
        <taxon>Magnoliopsida</taxon>
        <taxon>eudicotyledons</taxon>
        <taxon>Gunneridae</taxon>
        <taxon>Pentapetalae</taxon>
        <taxon>asterids</taxon>
        <taxon>campanulids</taxon>
        <taxon>Asterales</taxon>
        <taxon>Asteraceae</taxon>
        <taxon>Asteroideae</taxon>
        <taxon>Heliantheae alliance</taxon>
        <taxon>Heliantheae</taxon>
        <taxon>Ambrosia</taxon>
    </lineage>
</organism>
<dbReference type="AlphaFoldDB" id="A0AAD5CQZ9"/>
<feature type="region of interest" description="Disordered" evidence="1">
    <location>
        <begin position="442"/>
        <end position="473"/>
    </location>
</feature>
<feature type="region of interest" description="Disordered" evidence="1">
    <location>
        <begin position="311"/>
        <end position="334"/>
    </location>
</feature>